<sequence>MAATDLTRRGAAALIGGGAALALLGGCREGGKWHSVQVQGALPDLSFAMTRADDGKPVTQADYLGRPVMLFFGFTNCEDVCPLTMANVVEVLSKMGAAGRDVAALFVTVDPSRDTLPVLKQFADTFDPRVDALRGTDNQLASLARRYRVTYKVMPATATQPYRVLHGPSIYVFDRKGKARLMIPKFYDGSADIAGVAADMTRLAKEPA</sequence>
<dbReference type="PANTHER" id="PTHR12151:SF25">
    <property type="entry name" value="LINALOOL DEHYDRATASE_ISOMERASE DOMAIN-CONTAINING PROTEIN"/>
    <property type="match status" value="1"/>
</dbReference>
<keyword evidence="2" id="KW-0186">Copper</keyword>
<dbReference type="RefSeq" id="WP_377834826.1">
    <property type="nucleotide sequence ID" value="NZ_JBHRSK010000017.1"/>
</dbReference>
<protein>
    <submittedName>
        <fullName evidence="4">SCO family protein</fullName>
    </submittedName>
</protein>
<dbReference type="Gene3D" id="3.40.30.10">
    <property type="entry name" value="Glutaredoxin"/>
    <property type="match status" value="1"/>
</dbReference>
<evidence type="ECO:0000256" key="2">
    <source>
        <dbReference type="ARBA" id="ARBA00023008"/>
    </source>
</evidence>
<dbReference type="PROSITE" id="PS51352">
    <property type="entry name" value="THIOREDOXIN_2"/>
    <property type="match status" value="1"/>
</dbReference>
<comment type="caution">
    <text evidence="4">The sequence shown here is derived from an EMBL/GenBank/DDBJ whole genome shotgun (WGS) entry which is preliminary data.</text>
</comment>
<dbReference type="PANTHER" id="PTHR12151">
    <property type="entry name" value="ELECTRON TRANSPORT PROTIN SCO1/SENC FAMILY MEMBER"/>
    <property type="match status" value="1"/>
</dbReference>
<evidence type="ECO:0000313" key="4">
    <source>
        <dbReference type="EMBL" id="MFC2970064.1"/>
    </source>
</evidence>
<evidence type="ECO:0000313" key="5">
    <source>
        <dbReference type="Proteomes" id="UP001595443"/>
    </source>
</evidence>
<dbReference type="InterPro" id="IPR003782">
    <property type="entry name" value="SCO1/SenC"/>
</dbReference>
<evidence type="ECO:0000256" key="1">
    <source>
        <dbReference type="ARBA" id="ARBA00010996"/>
    </source>
</evidence>
<comment type="similarity">
    <text evidence="1">Belongs to the SCO1/2 family.</text>
</comment>
<organism evidence="4 5">
    <name type="scientific">Acidimangrovimonas pyrenivorans</name>
    <dbReference type="NCBI Taxonomy" id="2030798"/>
    <lineage>
        <taxon>Bacteria</taxon>
        <taxon>Pseudomonadati</taxon>
        <taxon>Pseudomonadota</taxon>
        <taxon>Alphaproteobacteria</taxon>
        <taxon>Rhodobacterales</taxon>
        <taxon>Paracoccaceae</taxon>
        <taxon>Acidimangrovimonas</taxon>
    </lineage>
</organism>
<reference evidence="5" key="1">
    <citation type="journal article" date="2019" name="Int. J. Syst. Evol. Microbiol.">
        <title>The Global Catalogue of Microorganisms (GCM) 10K type strain sequencing project: providing services to taxonomists for standard genome sequencing and annotation.</title>
        <authorList>
            <consortium name="The Broad Institute Genomics Platform"/>
            <consortium name="The Broad Institute Genome Sequencing Center for Infectious Disease"/>
            <person name="Wu L."/>
            <person name="Ma J."/>
        </authorList>
    </citation>
    <scope>NUCLEOTIDE SEQUENCE [LARGE SCALE GENOMIC DNA]</scope>
    <source>
        <strain evidence="5">KCTC 62192</strain>
    </source>
</reference>
<dbReference type="SUPFAM" id="SSF52833">
    <property type="entry name" value="Thioredoxin-like"/>
    <property type="match status" value="1"/>
</dbReference>
<feature type="domain" description="Thioredoxin" evidence="3">
    <location>
        <begin position="36"/>
        <end position="205"/>
    </location>
</feature>
<proteinExistence type="inferred from homology"/>
<keyword evidence="5" id="KW-1185">Reference proteome</keyword>
<accession>A0ABV7AKW2</accession>
<dbReference type="InterPro" id="IPR036249">
    <property type="entry name" value="Thioredoxin-like_sf"/>
</dbReference>
<dbReference type="InterPro" id="IPR013766">
    <property type="entry name" value="Thioredoxin_domain"/>
</dbReference>
<dbReference type="Pfam" id="PF02630">
    <property type="entry name" value="SCO1-SenC"/>
    <property type="match status" value="1"/>
</dbReference>
<name>A0ABV7AKW2_9RHOB</name>
<dbReference type="EMBL" id="JBHRSK010000017">
    <property type="protein sequence ID" value="MFC2970064.1"/>
    <property type="molecule type" value="Genomic_DNA"/>
</dbReference>
<dbReference type="CDD" id="cd02968">
    <property type="entry name" value="SCO"/>
    <property type="match status" value="1"/>
</dbReference>
<evidence type="ECO:0000259" key="3">
    <source>
        <dbReference type="PROSITE" id="PS51352"/>
    </source>
</evidence>
<gene>
    <name evidence="4" type="ORF">ACFOES_18355</name>
</gene>
<dbReference type="Proteomes" id="UP001595443">
    <property type="component" value="Unassembled WGS sequence"/>
</dbReference>